<sequence>MSESIEEIQAAYIDEVRAIAPQLEAWLEQRIAEEDEDTVLLRWATGLGGHPRFIEIYRRYYLKIEELNEAARQELHDQADVLISQVEELAPDIAEIVIGLFFNPIGVDANEETV</sequence>
<protein>
    <submittedName>
        <fullName evidence="1">Uncharacterized protein</fullName>
    </submittedName>
</protein>
<reference evidence="1 2" key="1">
    <citation type="submission" date="2014-12" db="EMBL/GenBank/DDBJ databases">
        <title>Genome assembly of Enhygromyxa salina DSM 15201.</title>
        <authorList>
            <person name="Sharma G."/>
            <person name="Subramanian S."/>
        </authorList>
    </citation>
    <scope>NUCLEOTIDE SEQUENCE [LARGE SCALE GENOMIC DNA]</scope>
    <source>
        <strain evidence="1 2">DSM 15201</strain>
    </source>
</reference>
<gene>
    <name evidence="1" type="ORF">DB30_04602</name>
</gene>
<dbReference type="EMBL" id="JMCC02000004">
    <property type="protein sequence ID" value="KIG19137.1"/>
    <property type="molecule type" value="Genomic_DNA"/>
</dbReference>
<dbReference type="Proteomes" id="UP000031599">
    <property type="component" value="Unassembled WGS sequence"/>
</dbReference>
<comment type="caution">
    <text evidence="1">The sequence shown here is derived from an EMBL/GenBank/DDBJ whole genome shotgun (WGS) entry which is preliminary data.</text>
</comment>
<accession>A0A0C2DHG1</accession>
<organism evidence="1 2">
    <name type="scientific">Enhygromyxa salina</name>
    <dbReference type="NCBI Taxonomy" id="215803"/>
    <lineage>
        <taxon>Bacteria</taxon>
        <taxon>Pseudomonadati</taxon>
        <taxon>Myxococcota</taxon>
        <taxon>Polyangia</taxon>
        <taxon>Nannocystales</taxon>
        <taxon>Nannocystaceae</taxon>
        <taxon>Enhygromyxa</taxon>
    </lineage>
</organism>
<evidence type="ECO:0000313" key="2">
    <source>
        <dbReference type="Proteomes" id="UP000031599"/>
    </source>
</evidence>
<dbReference type="AlphaFoldDB" id="A0A0C2DHG1"/>
<dbReference type="RefSeq" id="WP_052546295.1">
    <property type="nucleotide sequence ID" value="NZ_JMCC02000004.1"/>
</dbReference>
<name>A0A0C2DHG1_9BACT</name>
<evidence type="ECO:0000313" key="1">
    <source>
        <dbReference type="EMBL" id="KIG19137.1"/>
    </source>
</evidence>
<proteinExistence type="predicted"/>